<gene>
    <name evidence="2" type="ORF">MAA8898_03928</name>
</gene>
<protein>
    <submittedName>
        <fullName evidence="2">Divergent polysaccharide deacetylase</fullName>
    </submittedName>
</protein>
<feature type="compositionally biased region" description="Low complexity" evidence="1">
    <location>
        <begin position="77"/>
        <end position="91"/>
    </location>
</feature>
<feature type="compositionally biased region" description="Low complexity" evidence="1">
    <location>
        <begin position="235"/>
        <end position="273"/>
    </location>
</feature>
<feature type="compositionally biased region" description="Low complexity" evidence="1">
    <location>
        <begin position="212"/>
        <end position="223"/>
    </location>
</feature>
<feature type="compositionally biased region" description="Acidic residues" evidence="1">
    <location>
        <begin position="53"/>
        <end position="76"/>
    </location>
</feature>
<organism evidence="2 3">
    <name type="scientific">Maliponia aquimaris</name>
    <dbReference type="NCBI Taxonomy" id="1673631"/>
    <lineage>
        <taxon>Bacteria</taxon>
        <taxon>Pseudomonadati</taxon>
        <taxon>Pseudomonadota</taxon>
        <taxon>Alphaproteobacteria</taxon>
        <taxon>Rhodobacterales</taxon>
        <taxon>Paracoccaceae</taxon>
        <taxon>Maliponia</taxon>
    </lineage>
</organism>
<dbReference type="AlphaFoldDB" id="A0A238L048"/>
<reference evidence="2 3" key="1">
    <citation type="submission" date="2017-05" db="EMBL/GenBank/DDBJ databases">
        <authorList>
            <person name="Song R."/>
            <person name="Chenine A.L."/>
            <person name="Ruprecht R.M."/>
        </authorList>
    </citation>
    <scope>NUCLEOTIDE SEQUENCE [LARGE SCALE GENOMIC DNA]</scope>
    <source>
        <strain evidence="2 3">CECT 8898</strain>
    </source>
</reference>
<feature type="compositionally biased region" description="Low complexity" evidence="1">
    <location>
        <begin position="311"/>
        <end position="326"/>
    </location>
</feature>
<dbReference type="EMBL" id="FXYF01000013">
    <property type="protein sequence ID" value="SMX48409.1"/>
    <property type="molecule type" value="Genomic_DNA"/>
</dbReference>
<dbReference type="Pfam" id="PF04748">
    <property type="entry name" value="Polysacc_deac_2"/>
    <property type="match status" value="1"/>
</dbReference>
<name>A0A238L048_9RHOB</name>
<sequence>MARGFLSGVIWGVVFSGAGVAALSLSAPLPDRVAPLSDPVGQVDSAPLADAPETAEPETAEPEVPEPDTPEPEAPEPEATAAPAPQDATAPLVARAPAPDTVPEPAPDLSQPGRRPEPETGVDRPAAPAGSLAAPSDPVVSGADTVPPAPPVVGAAPDAPEGAAPALAGAPVRVTGEAPLQPPLPSPAPGAPRPEARPVIVTGPAQPPEPVVPAADSALAPEAAPEPAPEPAPVPEVADAPAVADATLEAAGPEPEADPPAAAPEADTPPVAALPQVDPPETADVVAPSRPAVGTPARSLVTRPATAPAEADPLPGDDSPLPAALAALPPDSPLVRFAADVEVPADVPRMAIVLIDEGTGPLGPEGLESFPFPVSFAIPPSHPKAAEAAAGYRRLGFEVLALAALPEGATAGDVEVTLAGVVGAVPEAVAVLEDPAGGLQENREVSDQVATYLGASGHGLVMQPKGLNTAQKLALKDGVPAVTLFRDFDGEGQDTGAIRRTLDQASFRARQEGGVVMLGRLRADTISALVLWGLQDRSGTITLVPVSTVLSETLAAR</sequence>
<feature type="compositionally biased region" description="Pro residues" evidence="1">
    <location>
        <begin position="224"/>
        <end position="234"/>
    </location>
</feature>
<dbReference type="SUPFAM" id="SSF88713">
    <property type="entry name" value="Glycoside hydrolase/deacetylase"/>
    <property type="match status" value="1"/>
</dbReference>
<dbReference type="Gene3D" id="3.20.20.370">
    <property type="entry name" value="Glycoside hydrolase/deacetylase"/>
    <property type="match status" value="1"/>
</dbReference>
<dbReference type="InterPro" id="IPR011330">
    <property type="entry name" value="Glyco_hydro/deAcase_b/a-brl"/>
</dbReference>
<evidence type="ECO:0000313" key="3">
    <source>
        <dbReference type="Proteomes" id="UP000207598"/>
    </source>
</evidence>
<keyword evidence="3" id="KW-1185">Reference proteome</keyword>
<feature type="compositionally biased region" description="Low complexity" evidence="1">
    <location>
        <begin position="125"/>
        <end position="179"/>
    </location>
</feature>
<dbReference type="InterPro" id="IPR006837">
    <property type="entry name" value="Divergent_DAC"/>
</dbReference>
<evidence type="ECO:0000256" key="1">
    <source>
        <dbReference type="SAM" id="MobiDB-lite"/>
    </source>
</evidence>
<evidence type="ECO:0000313" key="2">
    <source>
        <dbReference type="EMBL" id="SMX48409.1"/>
    </source>
</evidence>
<feature type="compositionally biased region" description="Pro residues" evidence="1">
    <location>
        <begin position="180"/>
        <end position="192"/>
    </location>
</feature>
<dbReference type="Proteomes" id="UP000207598">
    <property type="component" value="Unassembled WGS sequence"/>
</dbReference>
<dbReference type="CDD" id="cd10936">
    <property type="entry name" value="CE4_DAC2"/>
    <property type="match status" value="1"/>
</dbReference>
<accession>A0A238L048</accession>
<feature type="region of interest" description="Disordered" evidence="1">
    <location>
        <begin position="31"/>
        <end position="326"/>
    </location>
</feature>
<dbReference type="OrthoDB" id="7658418at2"/>
<proteinExistence type="predicted"/>
<dbReference type="GO" id="GO:0005975">
    <property type="term" value="P:carbohydrate metabolic process"/>
    <property type="evidence" value="ECO:0007669"/>
    <property type="project" value="InterPro"/>
</dbReference>
<dbReference type="RefSeq" id="WP_094022695.1">
    <property type="nucleotide sequence ID" value="NZ_FXYF01000013.1"/>
</dbReference>